<proteinExistence type="predicted"/>
<reference evidence="2" key="1">
    <citation type="journal article" date="2020" name="mSystems">
        <title>Genome- and Community-Level Interaction Insights into Carbon Utilization and Element Cycling Functions of Hydrothermarchaeota in Hydrothermal Sediment.</title>
        <authorList>
            <person name="Zhou Z."/>
            <person name="Liu Y."/>
            <person name="Xu W."/>
            <person name="Pan J."/>
            <person name="Luo Z.H."/>
            <person name="Li M."/>
        </authorList>
    </citation>
    <scope>NUCLEOTIDE SEQUENCE [LARGE SCALE GENOMIC DNA]</scope>
    <source>
        <strain evidence="2">SpSt-243</strain>
    </source>
</reference>
<dbReference type="Pfam" id="PF08816">
    <property type="entry name" value="Ivy"/>
    <property type="match status" value="1"/>
</dbReference>
<evidence type="ECO:0008006" key="3">
    <source>
        <dbReference type="Google" id="ProtNLM"/>
    </source>
</evidence>
<feature type="chain" id="PRO_5028362552" description="Lysozyme inhibitor" evidence="1">
    <location>
        <begin position="26"/>
        <end position="144"/>
    </location>
</feature>
<sequence length="144" mass="16000">MKLNRFSTQLALLAVLLLSAAPLHAQTASTSLAGNYLPSVLATSPAHRDSLMEMIKGQPGLPFWVRALVRQPRYVALASEEVAVKDKRMQLFRACEPRTCETSWIRVLYSEDGKRALLYVSDAKLGIKIFGDPTPEELTFLARP</sequence>
<protein>
    <recommendedName>
        <fullName evidence="3">Lysozyme inhibitor</fullName>
    </recommendedName>
</protein>
<accession>A0A7C1PEX6</accession>
<gene>
    <name evidence="2" type="ORF">ENP70_04905</name>
</gene>
<evidence type="ECO:0000256" key="1">
    <source>
        <dbReference type="SAM" id="SignalP"/>
    </source>
</evidence>
<evidence type="ECO:0000313" key="2">
    <source>
        <dbReference type="EMBL" id="HEB43036.1"/>
    </source>
</evidence>
<dbReference type="EMBL" id="DSKI01000263">
    <property type="protein sequence ID" value="HEB43036.1"/>
    <property type="molecule type" value="Genomic_DNA"/>
</dbReference>
<dbReference type="Gene3D" id="3.40.1420.10">
    <property type="entry name" value="Inhibitor of vertebrate lysozyme"/>
    <property type="match status" value="1"/>
</dbReference>
<dbReference type="SUPFAM" id="SSF89872">
    <property type="entry name" value="Inhibitor of vertebrate lysozyme, Ivy"/>
    <property type="match status" value="1"/>
</dbReference>
<organism evidence="2">
    <name type="scientific">Agrobacterium albertimagni</name>
    <dbReference type="NCBI Taxonomy" id="147266"/>
    <lineage>
        <taxon>Bacteria</taxon>
        <taxon>Pseudomonadati</taxon>
        <taxon>Pseudomonadota</taxon>
        <taxon>Alphaproteobacteria</taxon>
        <taxon>Hyphomicrobiales</taxon>
        <taxon>Rhizobiaceae</taxon>
        <taxon>Rhizobium/Agrobacterium group</taxon>
        <taxon>Agrobacterium</taxon>
    </lineage>
</organism>
<dbReference type="InterPro" id="IPR036501">
    <property type="entry name" value="Inhibitor_vert_lysozyme_sf"/>
</dbReference>
<dbReference type="AlphaFoldDB" id="A0A7C1PEX6"/>
<feature type="signal peptide" evidence="1">
    <location>
        <begin position="1"/>
        <end position="25"/>
    </location>
</feature>
<keyword evidence="1" id="KW-0732">Signal</keyword>
<comment type="caution">
    <text evidence="2">The sequence shown here is derived from an EMBL/GenBank/DDBJ whole genome shotgun (WGS) entry which is preliminary data.</text>
</comment>
<name>A0A7C1PEX6_9HYPH</name>